<evidence type="ECO:0000313" key="2">
    <source>
        <dbReference type="EMBL" id="EFV94657.1"/>
    </source>
</evidence>
<accession>E7RY83</accession>
<dbReference type="Pfam" id="PF01850">
    <property type="entry name" value="PIN"/>
    <property type="match status" value="1"/>
</dbReference>
<organism evidence="2 3">
    <name type="scientific">Lautropia mirabilis ATCC 51599</name>
    <dbReference type="NCBI Taxonomy" id="887898"/>
    <lineage>
        <taxon>Bacteria</taxon>
        <taxon>Pseudomonadati</taxon>
        <taxon>Pseudomonadota</taxon>
        <taxon>Betaproteobacteria</taxon>
        <taxon>Burkholderiales</taxon>
        <taxon>Burkholderiaceae</taxon>
        <taxon>Lautropia</taxon>
    </lineage>
</organism>
<evidence type="ECO:0000259" key="1">
    <source>
        <dbReference type="Pfam" id="PF01850"/>
    </source>
</evidence>
<dbReference type="EMBL" id="AEQP01000013">
    <property type="protein sequence ID" value="EFV94657.1"/>
    <property type="molecule type" value="Genomic_DNA"/>
</dbReference>
<keyword evidence="3" id="KW-1185">Reference proteome</keyword>
<dbReference type="InterPro" id="IPR041705">
    <property type="entry name" value="PIN_Sll0205"/>
</dbReference>
<reference evidence="2 3" key="1">
    <citation type="submission" date="2010-12" db="EMBL/GenBank/DDBJ databases">
        <authorList>
            <person name="Muzny D."/>
            <person name="Qin X."/>
            <person name="Deng J."/>
            <person name="Jiang H."/>
            <person name="Liu Y."/>
            <person name="Qu J."/>
            <person name="Song X.-Z."/>
            <person name="Zhang L."/>
            <person name="Thornton R."/>
            <person name="Coyle M."/>
            <person name="Francisco L."/>
            <person name="Jackson L."/>
            <person name="Javaid M."/>
            <person name="Korchina V."/>
            <person name="Kovar C."/>
            <person name="Mata R."/>
            <person name="Mathew T."/>
            <person name="Ngo R."/>
            <person name="Nguyen L."/>
            <person name="Nguyen N."/>
            <person name="Okwuonu G."/>
            <person name="Ongeri F."/>
            <person name="Pham C."/>
            <person name="Simmons D."/>
            <person name="Wilczek-Boney K."/>
            <person name="Hale W."/>
            <person name="Jakkamsetti A."/>
            <person name="Pham P."/>
            <person name="Ruth R."/>
            <person name="San Lucas F."/>
            <person name="Warren J."/>
            <person name="Zhang J."/>
            <person name="Zhao Z."/>
            <person name="Zhou C."/>
            <person name="Zhu D."/>
            <person name="Lee S."/>
            <person name="Bess C."/>
            <person name="Blankenburg K."/>
            <person name="Forbes L."/>
            <person name="Fu Q."/>
            <person name="Gubbala S."/>
            <person name="Hirani K."/>
            <person name="Jayaseelan J.C."/>
            <person name="Lara F."/>
            <person name="Munidasa M."/>
            <person name="Palculict T."/>
            <person name="Patil S."/>
            <person name="Pu L.-L."/>
            <person name="Saada N."/>
            <person name="Tang L."/>
            <person name="Weissenberger G."/>
            <person name="Zhu Y."/>
            <person name="Hemphill L."/>
            <person name="Shang Y."/>
            <person name="Youmans B."/>
            <person name="Ayvaz T."/>
            <person name="Ross M."/>
            <person name="Santibanez J."/>
            <person name="Aqrawi P."/>
            <person name="Gross S."/>
            <person name="Joshi V."/>
            <person name="Fowler G."/>
            <person name="Nazareth L."/>
            <person name="Reid J."/>
            <person name="Worley K."/>
            <person name="Petrosino J."/>
            <person name="Highlander S."/>
            <person name="Gibbs R."/>
        </authorList>
    </citation>
    <scope>NUCLEOTIDE SEQUENCE [LARGE SCALE GENOMIC DNA]</scope>
    <source>
        <strain evidence="2 3">ATCC 51599</strain>
    </source>
</reference>
<dbReference type="Gene3D" id="3.40.50.1010">
    <property type="entry name" value="5'-nuclease"/>
    <property type="match status" value="1"/>
</dbReference>
<dbReference type="SUPFAM" id="SSF88723">
    <property type="entry name" value="PIN domain-like"/>
    <property type="match status" value="1"/>
</dbReference>
<dbReference type="InterPro" id="IPR052919">
    <property type="entry name" value="TA_system_RNase"/>
</dbReference>
<dbReference type="PANTHER" id="PTHR36173:SF2">
    <property type="entry name" value="RIBONUCLEASE VAPC16"/>
    <property type="match status" value="1"/>
</dbReference>
<gene>
    <name evidence="2" type="ORF">HMPREF0551_1647</name>
</gene>
<proteinExistence type="predicted"/>
<dbReference type="Proteomes" id="UP000011021">
    <property type="component" value="Unassembled WGS sequence"/>
</dbReference>
<dbReference type="AlphaFoldDB" id="E7RY83"/>
<name>E7RY83_9BURK</name>
<dbReference type="eggNOG" id="COG3744">
    <property type="taxonomic scope" value="Bacteria"/>
</dbReference>
<dbReference type="RefSeq" id="WP_005673964.1">
    <property type="nucleotide sequence ID" value="NZ_CP146288.1"/>
</dbReference>
<dbReference type="HOGENOM" id="CLU_129890_0_1_4"/>
<protein>
    <submittedName>
        <fullName evidence="2">Toxin-antitoxin system, toxin component, PIN family</fullName>
    </submittedName>
</protein>
<dbReference type="PANTHER" id="PTHR36173">
    <property type="entry name" value="RIBONUCLEASE VAPC16-RELATED"/>
    <property type="match status" value="1"/>
</dbReference>
<dbReference type="InterPro" id="IPR002716">
    <property type="entry name" value="PIN_dom"/>
</dbReference>
<dbReference type="InterPro" id="IPR029060">
    <property type="entry name" value="PIN-like_dom_sf"/>
</dbReference>
<dbReference type="STRING" id="887898.HMPREF0551_1647"/>
<feature type="domain" description="PIN" evidence="1">
    <location>
        <begin position="4"/>
        <end position="120"/>
    </location>
</feature>
<evidence type="ECO:0000313" key="3">
    <source>
        <dbReference type="Proteomes" id="UP000011021"/>
    </source>
</evidence>
<comment type="caution">
    <text evidence="2">The sequence shown here is derived from an EMBL/GenBank/DDBJ whole genome shotgun (WGS) entry which is preliminary data.</text>
</comment>
<sequence length="131" mass="14858">MKLLLDTQVMKAWLTGATDRLSAETIALLQDPQNERYYSTASIWELSLKEGMGASNVKLNPHQVVTELKEQGFIELSLRAATLWRAFRLSSRIQRDPFDRLLLAQAQQKGLKLLTVDPQMLQHELPEVLAA</sequence>
<dbReference type="CDD" id="cd09872">
    <property type="entry name" value="PIN_Sll0205-like"/>
    <property type="match status" value="1"/>
</dbReference>